<dbReference type="CDD" id="cd03241">
    <property type="entry name" value="ABC_RecN"/>
    <property type="match status" value="2"/>
</dbReference>
<dbReference type="Gene3D" id="3.40.50.300">
    <property type="entry name" value="P-loop containing nucleotide triphosphate hydrolases"/>
    <property type="match status" value="2"/>
</dbReference>
<dbReference type="Pfam" id="PF02463">
    <property type="entry name" value="SMC_N"/>
    <property type="match status" value="1"/>
</dbReference>
<keyword evidence="13" id="KW-1185">Reference proteome</keyword>
<feature type="coiled-coil region" evidence="10">
    <location>
        <begin position="333"/>
        <end position="367"/>
    </location>
</feature>
<sequence length="574" mass="62887">MLQSLRVWNFALLEEVSVTFGAGLNILTGETGAGKSILIDALGAILGQRISTDTIRSGADALRVEAVFSLDESDEALCSMLSAQEIECEDELIILRKVARTGKGSILVNGSRVTLTFLKKLAPYLVDIHGQNENLALLREDAQRSLLEGGDSELRTQLVAYAAVYTDWKEKTRTREERAEAIADLGERVDMLRWQEKEIAEAELSEGEDEELETEIRRLSHAERLVENAAEAGNLLSEDGEEGLSVLSALARITHALDEIARYDDGLANAQTMIEEAYISLQEASYEVRDYLDSIDADPARLDKIQTRMDVIDRLKKKYGGTIPAVLDRLASVRRELESIDNYDADMEQLDKEIAALCKRLKELAAHLTARRQEVGAELSKDIARELQGLGMAKARFRIVVTPEEKYTSCGADSLSMLFSANVGEEEKPLEKVASGGELSRIALAIKSIVAARDTGGASMVFDEIDTGIGGRTAQMVAERIAFVAHYKQVLCITHLPQIACMADAHLYIAKSVKGEATVTQVTALSEAERVREIARMASGDDVTEAALANAREMLEAAGKKKAAFQKKKKPAKQ</sequence>
<dbReference type="PANTHER" id="PTHR11059:SF0">
    <property type="entry name" value="DNA REPAIR PROTEIN RECN"/>
    <property type="match status" value="1"/>
</dbReference>
<evidence type="ECO:0000256" key="8">
    <source>
        <dbReference type="ARBA" id="ARBA00033408"/>
    </source>
</evidence>
<dbReference type="PANTHER" id="PTHR11059">
    <property type="entry name" value="DNA REPAIR PROTEIN RECN"/>
    <property type="match status" value="1"/>
</dbReference>
<keyword evidence="6" id="KW-0067">ATP-binding</keyword>
<proteinExistence type="inferred from homology"/>
<accession>A0ABP3CUI0</accession>
<dbReference type="EMBL" id="BAAACR010000013">
    <property type="protein sequence ID" value="GAA0215739.1"/>
    <property type="molecule type" value="Genomic_DNA"/>
</dbReference>
<dbReference type="NCBIfam" id="TIGR00634">
    <property type="entry name" value="recN"/>
    <property type="match status" value="1"/>
</dbReference>
<evidence type="ECO:0000256" key="4">
    <source>
        <dbReference type="ARBA" id="ARBA00022741"/>
    </source>
</evidence>
<keyword evidence="5 9" id="KW-0227">DNA damage</keyword>
<evidence type="ECO:0000313" key="13">
    <source>
        <dbReference type="Proteomes" id="UP001500399"/>
    </source>
</evidence>
<keyword evidence="4" id="KW-0547">Nucleotide-binding</keyword>
<feature type="domain" description="RecF/RecN/SMC N-terminal" evidence="11">
    <location>
        <begin position="2"/>
        <end position="511"/>
    </location>
</feature>
<name>A0ABP3CUI0_9FIRM</name>
<comment type="function">
    <text evidence="1 9">May be involved in recombinational repair of damaged DNA.</text>
</comment>
<evidence type="ECO:0000259" key="11">
    <source>
        <dbReference type="Pfam" id="PF02463"/>
    </source>
</evidence>
<keyword evidence="7 9" id="KW-0234">DNA repair</keyword>
<protein>
    <recommendedName>
        <fullName evidence="3 9">DNA repair protein RecN</fullName>
    </recommendedName>
    <alternativeName>
        <fullName evidence="8 9">Recombination protein N</fullName>
    </alternativeName>
</protein>
<evidence type="ECO:0000256" key="9">
    <source>
        <dbReference type="PIRNR" id="PIRNR003128"/>
    </source>
</evidence>
<evidence type="ECO:0000256" key="3">
    <source>
        <dbReference type="ARBA" id="ARBA00021315"/>
    </source>
</evidence>
<evidence type="ECO:0000256" key="5">
    <source>
        <dbReference type="ARBA" id="ARBA00022763"/>
    </source>
</evidence>
<dbReference type="InterPro" id="IPR003395">
    <property type="entry name" value="RecF/RecN/SMC_N"/>
</dbReference>
<dbReference type="InterPro" id="IPR004604">
    <property type="entry name" value="DNA_recomb/repair_RecN"/>
</dbReference>
<evidence type="ECO:0000256" key="1">
    <source>
        <dbReference type="ARBA" id="ARBA00003618"/>
    </source>
</evidence>
<evidence type="ECO:0000256" key="6">
    <source>
        <dbReference type="ARBA" id="ARBA00022840"/>
    </source>
</evidence>
<organism evidence="12 13">
    <name type="scientific">Selenomonas dianae</name>
    <dbReference type="NCBI Taxonomy" id="135079"/>
    <lineage>
        <taxon>Bacteria</taxon>
        <taxon>Bacillati</taxon>
        <taxon>Bacillota</taxon>
        <taxon>Negativicutes</taxon>
        <taxon>Selenomonadales</taxon>
        <taxon>Selenomonadaceae</taxon>
        <taxon>Selenomonas</taxon>
    </lineage>
</organism>
<evidence type="ECO:0000313" key="12">
    <source>
        <dbReference type="EMBL" id="GAA0215739.1"/>
    </source>
</evidence>
<dbReference type="RefSeq" id="WP_304986429.1">
    <property type="nucleotide sequence ID" value="NZ_BAAACR010000013.1"/>
</dbReference>
<gene>
    <name evidence="12" type="primary">recN</name>
    <name evidence="12" type="ORF">GCM10008919_18720</name>
</gene>
<evidence type="ECO:0000256" key="10">
    <source>
        <dbReference type="SAM" id="Coils"/>
    </source>
</evidence>
<reference evidence="13" key="1">
    <citation type="journal article" date="2019" name="Int. J. Syst. Evol. Microbiol.">
        <title>The Global Catalogue of Microorganisms (GCM) 10K type strain sequencing project: providing services to taxonomists for standard genome sequencing and annotation.</title>
        <authorList>
            <consortium name="The Broad Institute Genomics Platform"/>
            <consortium name="The Broad Institute Genome Sequencing Center for Infectious Disease"/>
            <person name="Wu L."/>
            <person name="Ma J."/>
        </authorList>
    </citation>
    <scope>NUCLEOTIDE SEQUENCE [LARGE SCALE GENOMIC DNA]</scope>
    <source>
        <strain evidence="13">JCM 8542</strain>
    </source>
</reference>
<comment type="caution">
    <text evidence="12">The sequence shown here is derived from an EMBL/GenBank/DDBJ whole genome shotgun (WGS) entry which is preliminary data.</text>
</comment>
<evidence type="ECO:0000256" key="2">
    <source>
        <dbReference type="ARBA" id="ARBA00009441"/>
    </source>
</evidence>
<comment type="similarity">
    <text evidence="2 9">Belongs to the RecN family.</text>
</comment>
<dbReference type="SUPFAM" id="SSF52540">
    <property type="entry name" value="P-loop containing nucleoside triphosphate hydrolases"/>
    <property type="match status" value="1"/>
</dbReference>
<dbReference type="PIRSF" id="PIRSF003128">
    <property type="entry name" value="RecN"/>
    <property type="match status" value="1"/>
</dbReference>
<dbReference type="InterPro" id="IPR027417">
    <property type="entry name" value="P-loop_NTPase"/>
</dbReference>
<evidence type="ECO:0000256" key="7">
    <source>
        <dbReference type="ARBA" id="ARBA00023204"/>
    </source>
</evidence>
<keyword evidence="10" id="KW-0175">Coiled coil</keyword>
<dbReference type="Proteomes" id="UP001500399">
    <property type="component" value="Unassembled WGS sequence"/>
</dbReference>